<keyword evidence="7" id="KW-0547">Nucleotide-binding</keyword>
<dbReference type="PIRSF" id="PIRSF036599">
    <property type="entry name" value="AtpPhos"/>
    <property type="match status" value="1"/>
</dbReference>
<evidence type="ECO:0000259" key="11">
    <source>
        <dbReference type="Pfam" id="PF01636"/>
    </source>
</evidence>
<dbReference type="NCBIfam" id="TIGR00150">
    <property type="entry name" value="T6A_YjeE"/>
    <property type="match status" value="1"/>
</dbReference>
<reference evidence="12 13" key="1">
    <citation type="submission" date="2022-04" db="EMBL/GenBank/DDBJ databases">
        <authorList>
            <person name="Ye Y.-Q."/>
            <person name="Du Z.-J."/>
        </authorList>
    </citation>
    <scope>NUCLEOTIDE SEQUENCE [LARGE SCALE GENOMIC DNA]</scope>
    <source>
        <strain evidence="12 13">A6E488</strain>
    </source>
</reference>
<feature type="domain" description="Aminoglycoside phosphotransferase" evidence="11">
    <location>
        <begin position="168"/>
        <end position="417"/>
    </location>
</feature>
<keyword evidence="5" id="KW-0819">tRNA processing</keyword>
<evidence type="ECO:0000256" key="3">
    <source>
        <dbReference type="ARBA" id="ARBA00019010"/>
    </source>
</evidence>
<dbReference type="SUPFAM" id="SSF56112">
    <property type="entry name" value="Protein kinase-like (PK-like)"/>
    <property type="match status" value="1"/>
</dbReference>
<dbReference type="Pfam" id="PF01636">
    <property type="entry name" value="APH"/>
    <property type="match status" value="1"/>
</dbReference>
<dbReference type="EMBL" id="JALIDZ010000004">
    <property type="protein sequence ID" value="MCT8971982.1"/>
    <property type="molecule type" value="Genomic_DNA"/>
</dbReference>
<dbReference type="GO" id="GO:0046872">
    <property type="term" value="F:metal ion binding"/>
    <property type="evidence" value="ECO:0007669"/>
    <property type="project" value="UniProtKB-KW"/>
</dbReference>
<keyword evidence="13" id="KW-1185">Reference proteome</keyword>
<name>A0AAW5QYF6_9HYPH</name>
<dbReference type="GO" id="GO:0002949">
    <property type="term" value="P:tRNA threonylcarbamoyladenosine modification"/>
    <property type="evidence" value="ECO:0007669"/>
    <property type="project" value="InterPro"/>
</dbReference>
<proteinExistence type="inferred from homology"/>
<dbReference type="InterPro" id="IPR003442">
    <property type="entry name" value="T6A_TsaE"/>
</dbReference>
<dbReference type="RefSeq" id="WP_261615563.1">
    <property type="nucleotide sequence ID" value="NZ_JALIDZ010000004.1"/>
</dbReference>
<keyword evidence="8" id="KW-0067">ATP-binding</keyword>
<dbReference type="GO" id="GO:0005524">
    <property type="term" value="F:ATP binding"/>
    <property type="evidence" value="ECO:0007669"/>
    <property type="project" value="UniProtKB-KW"/>
</dbReference>
<dbReference type="Pfam" id="PF02367">
    <property type="entry name" value="TsaE"/>
    <property type="match status" value="1"/>
</dbReference>
<sequence>MIALADEAATARLAEAVGASARAGDVILLAGDLGAGKTAFARALVRSVAEDAALEVPSPTFTLVQTYDAGRLRIAHVDLYRIADPAEIDELGLEEFSRDGLVLVEWPERAGGLFDLDRLEIHLSVDPDAPEARTARLIGTGSWAGRLDRLVQVRDALRRLGFGDWHRRFLLGDASTRRYECLSSDGKAAILMDSPAMPDPGTGTVVYSRVAHLAETVTPFVAMARGLRHYGFSAPEIYAADLDAGVLVTEDLGRQGVLDADGKPIMSRYCAAIDVLAALHGIDLPDEIEASPGVVHHLPRYDHEAFLIEIALLVEWLVPLVTGAPLPGEAVDAFRALWDDLLFEIADPARGHTWVLRDYHSPNLLWLPRREGIARVGIIDMQDAVLGPAAYDVASLVFDARVDIDDRMWRELYARYVAERQIADPDFDAEGFACEFAILAAQRSTKILGIFARLALRDGKPGYLRHIPRVSGYLDHALSHPVLAGLKLWYDTHLPAERRKRVAV</sequence>
<dbReference type="Proteomes" id="UP001320898">
    <property type="component" value="Unassembled WGS sequence"/>
</dbReference>
<keyword evidence="6" id="KW-0479">Metal-binding</keyword>
<evidence type="ECO:0000313" key="13">
    <source>
        <dbReference type="Proteomes" id="UP001320898"/>
    </source>
</evidence>
<comment type="caution">
    <text evidence="12">The sequence shown here is derived from an EMBL/GenBank/DDBJ whole genome shotgun (WGS) entry which is preliminary data.</text>
</comment>
<protein>
    <recommendedName>
        <fullName evidence="3">tRNA threonylcarbamoyladenosine biosynthesis protein TsaE</fullName>
    </recommendedName>
    <alternativeName>
        <fullName evidence="10">t(6)A37 threonylcarbamoyladenosine biosynthesis protein TsaE</fullName>
    </alternativeName>
</protein>
<dbReference type="Gene3D" id="3.30.200.20">
    <property type="entry name" value="Phosphorylase Kinase, domain 1"/>
    <property type="match status" value="1"/>
</dbReference>
<evidence type="ECO:0000256" key="6">
    <source>
        <dbReference type="ARBA" id="ARBA00022723"/>
    </source>
</evidence>
<evidence type="ECO:0000256" key="2">
    <source>
        <dbReference type="ARBA" id="ARBA00007599"/>
    </source>
</evidence>
<accession>A0AAW5QYF6</accession>
<dbReference type="InterPro" id="IPR012180">
    <property type="entry name" value="Bifunc_ATPase/PTrfase"/>
</dbReference>
<dbReference type="Gene3D" id="3.90.1200.10">
    <property type="match status" value="1"/>
</dbReference>
<evidence type="ECO:0000256" key="8">
    <source>
        <dbReference type="ARBA" id="ARBA00022840"/>
    </source>
</evidence>
<evidence type="ECO:0000256" key="5">
    <source>
        <dbReference type="ARBA" id="ARBA00022694"/>
    </source>
</evidence>
<keyword evidence="4" id="KW-0963">Cytoplasm</keyword>
<dbReference type="InterPro" id="IPR002575">
    <property type="entry name" value="Aminoglycoside_PTrfase"/>
</dbReference>
<evidence type="ECO:0000256" key="4">
    <source>
        <dbReference type="ARBA" id="ARBA00022490"/>
    </source>
</evidence>
<comment type="subcellular location">
    <subcellularLocation>
        <location evidence="1">Cytoplasm</location>
    </subcellularLocation>
</comment>
<evidence type="ECO:0000256" key="7">
    <source>
        <dbReference type="ARBA" id="ARBA00022741"/>
    </source>
</evidence>
<gene>
    <name evidence="12" type="primary">tsaE</name>
    <name evidence="12" type="ORF">MUB46_08965</name>
</gene>
<dbReference type="InterPro" id="IPR011009">
    <property type="entry name" value="Kinase-like_dom_sf"/>
</dbReference>
<evidence type="ECO:0000256" key="9">
    <source>
        <dbReference type="ARBA" id="ARBA00022842"/>
    </source>
</evidence>
<dbReference type="AlphaFoldDB" id="A0AAW5QYF6"/>
<dbReference type="PANTHER" id="PTHR33540">
    <property type="entry name" value="TRNA THREONYLCARBAMOYLADENOSINE BIOSYNTHESIS PROTEIN TSAE"/>
    <property type="match status" value="1"/>
</dbReference>
<comment type="similarity">
    <text evidence="2">Belongs to the TsaE family.</text>
</comment>
<dbReference type="SUPFAM" id="SSF52540">
    <property type="entry name" value="P-loop containing nucleoside triphosphate hydrolases"/>
    <property type="match status" value="1"/>
</dbReference>
<dbReference type="InterPro" id="IPR027417">
    <property type="entry name" value="P-loop_NTPase"/>
</dbReference>
<dbReference type="GO" id="GO:0005737">
    <property type="term" value="C:cytoplasm"/>
    <property type="evidence" value="ECO:0007669"/>
    <property type="project" value="UniProtKB-SubCell"/>
</dbReference>
<evidence type="ECO:0000256" key="1">
    <source>
        <dbReference type="ARBA" id="ARBA00004496"/>
    </source>
</evidence>
<organism evidence="12 13">
    <name type="scientific">Microbaculum marinisediminis</name>
    <dbReference type="NCBI Taxonomy" id="2931392"/>
    <lineage>
        <taxon>Bacteria</taxon>
        <taxon>Pseudomonadati</taxon>
        <taxon>Pseudomonadota</taxon>
        <taxon>Alphaproteobacteria</taxon>
        <taxon>Hyphomicrobiales</taxon>
        <taxon>Tepidamorphaceae</taxon>
        <taxon>Microbaculum</taxon>
    </lineage>
</organism>
<evidence type="ECO:0000313" key="12">
    <source>
        <dbReference type="EMBL" id="MCT8971982.1"/>
    </source>
</evidence>
<evidence type="ECO:0000256" key="10">
    <source>
        <dbReference type="ARBA" id="ARBA00032441"/>
    </source>
</evidence>
<keyword evidence="9" id="KW-0460">Magnesium</keyword>
<dbReference type="PANTHER" id="PTHR33540:SF2">
    <property type="entry name" value="TRNA THREONYLCARBAMOYLADENOSINE BIOSYNTHESIS PROTEIN TSAE"/>
    <property type="match status" value="1"/>
</dbReference>
<dbReference type="Gene3D" id="3.40.50.300">
    <property type="entry name" value="P-loop containing nucleotide triphosphate hydrolases"/>
    <property type="match status" value="1"/>
</dbReference>